<evidence type="ECO:0000256" key="1">
    <source>
        <dbReference type="ARBA" id="ARBA00022723"/>
    </source>
</evidence>
<organism evidence="6 7">
    <name type="scientific">Marasmius tenuissimus</name>
    <dbReference type="NCBI Taxonomy" id="585030"/>
    <lineage>
        <taxon>Eukaryota</taxon>
        <taxon>Fungi</taxon>
        <taxon>Dikarya</taxon>
        <taxon>Basidiomycota</taxon>
        <taxon>Agaricomycotina</taxon>
        <taxon>Agaricomycetes</taxon>
        <taxon>Agaricomycetidae</taxon>
        <taxon>Agaricales</taxon>
        <taxon>Marasmiineae</taxon>
        <taxon>Marasmiaceae</taxon>
        <taxon>Marasmius</taxon>
    </lineage>
</organism>
<evidence type="ECO:0000313" key="6">
    <source>
        <dbReference type="EMBL" id="KAL0064192.1"/>
    </source>
</evidence>
<dbReference type="Pfam" id="PF01753">
    <property type="entry name" value="zf-MYND"/>
    <property type="match status" value="1"/>
</dbReference>
<dbReference type="EMBL" id="JBBXMP010000066">
    <property type="protein sequence ID" value="KAL0064192.1"/>
    <property type="molecule type" value="Genomic_DNA"/>
</dbReference>
<gene>
    <name evidence="6" type="ORF">AAF712_008914</name>
</gene>
<comment type="caution">
    <text evidence="6">The sequence shown here is derived from an EMBL/GenBank/DDBJ whole genome shotgun (WGS) entry which is preliminary data.</text>
</comment>
<evidence type="ECO:0000259" key="5">
    <source>
        <dbReference type="PROSITE" id="PS50865"/>
    </source>
</evidence>
<dbReference type="PROSITE" id="PS50865">
    <property type="entry name" value="ZF_MYND_2"/>
    <property type="match status" value="1"/>
</dbReference>
<keyword evidence="1" id="KW-0479">Metal-binding</keyword>
<dbReference type="Proteomes" id="UP001437256">
    <property type="component" value="Unassembled WGS sequence"/>
</dbReference>
<reference evidence="6 7" key="1">
    <citation type="submission" date="2024-05" db="EMBL/GenBank/DDBJ databases">
        <title>A draft genome resource for the thread blight pathogen Marasmius tenuissimus strain MS-2.</title>
        <authorList>
            <person name="Yulfo-Soto G.E."/>
            <person name="Baruah I.K."/>
            <person name="Amoako-Attah I."/>
            <person name="Bukari Y."/>
            <person name="Meinhardt L.W."/>
            <person name="Bailey B.A."/>
            <person name="Cohen S.P."/>
        </authorList>
    </citation>
    <scope>NUCLEOTIDE SEQUENCE [LARGE SCALE GENOMIC DNA]</scope>
    <source>
        <strain evidence="6 7">MS-2</strain>
    </source>
</reference>
<keyword evidence="2 4" id="KW-0863">Zinc-finger</keyword>
<name>A0ABR2ZSW6_9AGAR</name>
<dbReference type="SUPFAM" id="SSF144232">
    <property type="entry name" value="HIT/MYND zinc finger-like"/>
    <property type="match status" value="1"/>
</dbReference>
<sequence>MNSRDIIKNLQPSPPPDININALDSNTVRALSALVEISDGIQRRSDTSQWILGRSWNKAWPWILSLSRAVMDDEPSTIAGYKTTDKILRMSPYLLMSYIRDGPTPVPDNDPTMEAGGKRIRAYPKIPALALELWLLATALEHPIASLLCDTAGMYIAFLLLDADKSPPKTLFDELLKTSRWDIPGALALDAGIVFSMFRHRDTILESLAADKGLLNSADVAADYSKLLDALAPRLYHRPLLCPLRRTLKMDHKFKRCNACHFEIYCSVECQKSAWKQHRLQCSAKRKLAEETREPSSLDLAFLRKCVYQDFYASPPLFQHAVHRIIKNEHTIIWLDYTKKPKQVKGIPLSWINNLTGNPMNTSYSSTDLDESFSGQGLVPWRERMPITVFIRTESDRMITAHAKMFKLDWRQVATGMYEMMAKENRSGK</sequence>
<evidence type="ECO:0000256" key="3">
    <source>
        <dbReference type="ARBA" id="ARBA00022833"/>
    </source>
</evidence>
<keyword evidence="3" id="KW-0862">Zinc</keyword>
<keyword evidence="7" id="KW-1185">Reference proteome</keyword>
<proteinExistence type="predicted"/>
<protein>
    <recommendedName>
        <fullName evidence="5">MYND-type domain-containing protein</fullName>
    </recommendedName>
</protein>
<evidence type="ECO:0000256" key="4">
    <source>
        <dbReference type="PROSITE-ProRule" id="PRU00134"/>
    </source>
</evidence>
<feature type="domain" description="MYND-type" evidence="5">
    <location>
        <begin position="242"/>
        <end position="282"/>
    </location>
</feature>
<evidence type="ECO:0000256" key="2">
    <source>
        <dbReference type="ARBA" id="ARBA00022771"/>
    </source>
</evidence>
<dbReference type="InterPro" id="IPR002893">
    <property type="entry name" value="Znf_MYND"/>
</dbReference>
<dbReference type="Gene3D" id="6.10.140.2220">
    <property type="match status" value="1"/>
</dbReference>
<accession>A0ABR2ZSW6</accession>
<evidence type="ECO:0000313" key="7">
    <source>
        <dbReference type="Proteomes" id="UP001437256"/>
    </source>
</evidence>